<evidence type="ECO:0000256" key="5">
    <source>
        <dbReference type="ARBA" id="ARBA00023136"/>
    </source>
</evidence>
<keyword evidence="8" id="KW-1133">Transmembrane helix</keyword>
<evidence type="ECO:0000256" key="3">
    <source>
        <dbReference type="ARBA" id="ARBA00022729"/>
    </source>
</evidence>
<dbReference type="SMART" id="SM00409">
    <property type="entry name" value="IG"/>
    <property type="match status" value="2"/>
</dbReference>
<feature type="domain" description="Ig-like" evidence="9">
    <location>
        <begin position="173"/>
        <end position="286"/>
    </location>
</feature>
<name>A0A3S2PIF7_ORYJA</name>
<proteinExistence type="predicted"/>
<sequence>MDGTSVTEGEPLLWSLAPKSNSRLLVLGGGACQDHLCDQSTRTKMMILFYILLIITKGCCTDEYKFMTKTVPVGENVNLNCTRKADVLHRENLFWIRIVSGKPPEFLGATINFDFDHDIKQSHITVKQEPGSFVLDINEANESDDGVYYCFKIEYLNLTFLSGTFLRVKGREPNIVAVTERFLSDQVYPGDAATLECSVLSSSNYETCGEEQRVFWFKTQTNEFHPHIIYAYGNGSDKCLRSSESSSEQKCVYSFTKDFISSDAGTYYCAVAACGEIFYGNGTTVTELKMWNLQTANTVLVILLVTLCASILFIIVLLCKSKKTSGTNAVEMLHSPDEHQQNEDFSQTHSAAIFTQRKAGRATRS</sequence>
<keyword evidence="4" id="KW-0391">Immunity</keyword>
<evidence type="ECO:0000256" key="2">
    <source>
        <dbReference type="ARBA" id="ARBA00022475"/>
    </source>
</evidence>
<dbReference type="InterPro" id="IPR007110">
    <property type="entry name" value="Ig-like_dom"/>
</dbReference>
<keyword evidence="7" id="KW-0325">Glycoprotein</keyword>
<keyword evidence="2" id="KW-1003">Cell membrane</keyword>
<keyword evidence="5 8" id="KW-0472">Membrane</keyword>
<reference evidence="10 11" key="1">
    <citation type="submission" date="2018-11" db="EMBL/GenBank/DDBJ databases">
        <authorList>
            <person name="Lopez-Roques C."/>
            <person name="Donnadieu C."/>
            <person name="Bouchez O."/>
            <person name="Klopp C."/>
            <person name="Cabau C."/>
            <person name="Zahm M."/>
        </authorList>
    </citation>
    <scope>NUCLEOTIDE SEQUENCE [LARGE SCALE GENOMIC DNA]</scope>
    <source>
        <strain evidence="10">RS831</strain>
        <tissue evidence="10">Whole body</tissue>
    </source>
</reference>
<evidence type="ECO:0000259" key="9">
    <source>
        <dbReference type="PROSITE" id="PS50835"/>
    </source>
</evidence>
<evidence type="ECO:0000256" key="8">
    <source>
        <dbReference type="SAM" id="Phobius"/>
    </source>
</evidence>
<dbReference type="Gene3D" id="2.60.40.10">
    <property type="entry name" value="Immunoglobulins"/>
    <property type="match status" value="2"/>
</dbReference>
<dbReference type="InterPro" id="IPR036179">
    <property type="entry name" value="Ig-like_dom_sf"/>
</dbReference>
<evidence type="ECO:0000256" key="4">
    <source>
        <dbReference type="ARBA" id="ARBA00022859"/>
    </source>
</evidence>
<keyword evidence="8" id="KW-0812">Transmembrane</keyword>
<evidence type="ECO:0000256" key="7">
    <source>
        <dbReference type="ARBA" id="ARBA00023180"/>
    </source>
</evidence>
<dbReference type="Proteomes" id="UP000283210">
    <property type="component" value="Chromosome 10"/>
</dbReference>
<dbReference type="CDD" id="cd00099">
    <property type="entry name" value="IgV"/>
    <property type="match status" value="2"/>
</dbReference>
<dbReference type="PANTHER" id="PTHR19433:SF133">
    <property type="entry name" value="IMMUNE-TYPE RECEPTOR 5 PRECURSOR-RELATED"/>
    <property type="match status" value="1"/>
</dbReference>
<dbReference type="InterPro" id="IPR013106">
    <property type="entry name" value="Ig_V-set"/>
</dbReference>
<evidence type="ECO:0000313" key="11">
    <source>
        <dbReference type="Proteomes" id="UP000283210"/>
    </source>
</evidence>
<dbReference type="InterPro" id="IPR052051">
    <property type="entry name" value="TCR_complex_component"/>
</dbReference>
<evidence type="ECO:0000313" key="10">
    <source>
        <dbReference type="EMBL" id="RVE67540.1"/>
    </source>
</evidence>
<evidence type="ECO:0000256" key="1">
    <source>
        <dbReference type="ARBA" id="ARBA00004236"/>
    </source>
</evidence>
<feature type="transmembrane region" description="Helical" evidence="8">
    <location>
        <begin position="299"/>
        <end position="319"/>
    </location>
</feature>
<comment type="subcellular location">
    <subcellularLocation>
        <location evidence="1">Cell membrane</location>
    </subcellularLocation>
</comment>
<protein>
    <recommendedName>
        <fullName evidence="9">Ig-like domain-containing protein</fullName>
    </recommendedName>
</protein>
<dbReference type="InterPro" id="IPR003599">
    <property type="entry name" value="Ig_sub"/>
</dbReference>
<feature type="domain" description="Ig-like" evidence="9">
    <location>
        <begin position="74"/>
        <end position="150"/>
    </location>
</feature>
<dbReference type="GO" id="GO:0005886">
    <property type="term" value="C:plasma membrane"/>
    <property type="evidence" value="ECO:0007669"/>
    <property type="project" value="UniProtKB-SubCell"/>
</dbReference>
<accession>A0A3S2PIF7</accession>
<gene>
    <name evidence="10" type="ORF">OJAV_G00103910</name>
</gene>
<dbReference type="OrthoDB" id="6370831at2759"/>
<dbReference type="SUPFAM" id="SSF48726">
    <property type="entry name" value="Immunoglobulin"/>
    <property type="match status" value="2"/>
</dbReference>
<keyword evidence="11" id="KW-1185">Reference proteome</keyword>
<dbReference type="Pfam" id="PF07686">
    <property type="entry name" value="V-set"/>
    <property type="match status" value="1"/>
</dbReference>
<dbReference type="GO" id="GO:0009617">
    <property type="term" value="P:response to bacterium"/>
    <property type="evidence" value="ECO:0007669"/>
    <property type="project" value="TreeGrafter"/>
</dbReference>
<keyword evidence="6" id="KW-1015">Disulfide bond</keyword>
<dbReference type="EMBL" id="CM012446">
    <property type="protein sequence ID" value="RVE67540.1"/>
    <property type="molecule type" value="Genomic_DNA"/>
</dbReference>
<reference evidence="10 11" key="2">
    <citation type="submission" date="2019-01" db="EMBL/GenBank/DDBJ databases">
        <title>A chromosome length genome reference of the Java medaka (oryzias javanicus).</title>
        <authorList>
            <person name="Herpin A."/>
            <person name="Takehana Y."/>
            <person name="Naruse K."/>
            <person name="Ansai S."/>
            <person name="Kawaguchi M."/>
        </authorList>
    </citation>
    <scope>NUCLEOTIDE SEQUENCE [LARGE SCALE GENOMIC DNA]</scope>
    <source>
        <strain evidence="10">RS831</strain>
        <tissue evidence="10">Whole body</tissue>
    </source>
</reference>
<evidence type="ECO:0000256" key="6">
    <source>
        <dbReference type="ARBA" id="ARBA00023157"/>
    </source>
</evidence>
<dbReference type="PANTHER" id="PTHR19433">
    <property type="entry name" value="T-CELL RECEPTOR ALPHA CHAIN V REGION-RELATED"/>
    <property type="match status" value="1"/>
</dbReference>
<dbReference type="AlphaFoldDB" id="A0A3S2PIF7"/>
<dbReference type="InterPro" id="IPR013783">
    <property type="entry name" value="Ig-like_fold"/>
</dbReference>
<dbReference type="GO" id="GO:0002376">
    <property type="term" value="P:immune system process"/>
    <property type="evidence" value="ECO:0007669"/>
    <property type="project" value="UniProtKB-KW"/>
</dbReference>
<dbReference type="SMART" id="SM00406">
    <property type="entry name" value="IGv"/>
    <property type="match status" value="1"/>
</dbReference>
<keyword evidence="3" id="KW-0732">Signal</keyword>
<organism evidence="10 11">
    <name type="scientific">Oryzias javanicus</name>
    <name type="common">Javanese ricefish</name>
    <name type="synonym">Aplocheilus javanicus</name>
    <dbReference type="NCBI Taxonomy" id="123683"/>
    <lineage>
        <taxon>Eukaryota</taxon>
        <taxon>Metazoa</taxon>
        <taxon>Chordata</taxon>
        <taxon>Craniata</taxon>
        <taxon>Vertebrata</taxon>
        <taxon>Euteleostomi</taxon>
        <taxon>Actinopterygii</taxon>
        <taxon>Neopterygii</taxon>
        <taxon>Teleostei</taxon>
        <taxon>Neoteleostei</taxon>
        <taxon>Acanthomorphata</taxon>
        <taxon>Ovalentaria</taxon>
        <taxon>Atherinomorphae</taxon>
        <taxon>Beloniformes</taxon>
        <taxon>Adrianichthyidae</taxon>
        <taxon>Oryziinae</taxon>
        <taxon>Oryzias</taxon>
    </lineage>
</organism>
<dbReference type="PROSITE" id="PS50835">
    <property type="entry name" value="IG_LIKE"/>
    <property type="match status" value="2"/>
</dbReference>